<dbReference type="SUPFAM" id="SSF143560">
    <property type="entry name" value="MK0786-like"/>
    <property type="match status" value="1"/>
</dbReference>
<name>A0AA96ZUY5_9EURY</name>
<dbReference type="AlphaFoldDB" id="A0AA96ZUY5"/>
<reference evidence="3 4" key="1">
    <citation type="submission" date="2023-07" db="EMBL/GenBank/DDBJ databases">
        <title>Closed genoem sequence of Methanosarcinaceae archaeon Ac7.</title>
        <authorList>
            <person name="Poehlein A."/>
            <person name="Protasov E."/>
            <person name="Platt K."/>
            <person name="Reeh H."/>
            <person name="Daniel R."/>
            <person name="Brune A."/>
        </authorList>
    </citation>
    <scope>NUCLEOTIDE SEQUENCE [LARGE SCALE GENOMIC DNA]</scope>
    <source>
        <strain evidence="3 4">Ac7</strain>
    </source>
</reference>
<evidence type="ECO:0000313" key="4">
    <source>
        <dbReference type="Proteomes" id="UP001303587"/>
    </source>
</evidence>
<keyword evidence="1" id="KW-0456">Lyase</keyword>
<dbReference type="InterPro" id="IPR007181">
    <property type="entry name" value="MtpD_C"/>
</dbReference>
<comment type="subunit">
    <text evidence="1">Homotetramer.</text>
</comment>
<accession>A0AA96ZUY5</accession>
<dbReference type="EC" id="4.1.2.25" evidence="1"/>
<proteinExistence type="inferred from homology"/>
<feature type="binding site" evidence="1">
    <location>
        <position position="23"/>
    </location>
    <ligand>
        <name>substrate</name>
    </ligand>
</feature>
<dbReference type="GO" id="GO:2001118">
    <property type="term" value="P:tetrahydromethanopterin biosynthetic process"/>
    <property type="evidence" value="ECO:0007669"/>
    <property type="project" value="UniProtKB-UniRule"/>
</dbReference>
<evidence type="ECO:0000259" key="2">
    <source>
        <dbReference type="Pfam" id="PF04038"/>
    </source>
</evidence>
<dbReference type="Gene3D" id="3.30.1300.20">
    <property type="entry name" value="7,8-dihydroneopterin aldolase (MptD)"/>
    <property type="match status" value="1"/>
</dbReference>
<feature type="binding site" evidence="1">
    <location>
        <position position="120"/>
    </location>
    <ligand>
        <name>substrate</name>
    </ligand>
</feature>
<dbReference type="GeneID" id="89230802"/>
<dbReference type="Proteomes" id="UP001303587">
    <property type="component" value="Chromosome"/>
</dbReference>
<feature type="domain" description="Dihydroneopterin aldolase MtpD C-terminal" evidence="2">
    <location>
        <begin position="15"/>
        <end position="122"/>
    </location>
</feature>
<sequence>MVREEINKNINGNITDRDNALFEAGIKLGALYHQFIGTPLSLENKIAVESAIQKSISVQPFAENVSVKINEKMIEEELNSTFKYTELSGKMLDVKLVVRYNSVRVFASLQFDEKLNYPLMKVDQVEE</sequence>
<evidence type="ECO:0000256" key="1">
    <source>
        <dbReference type="HAMAP-Rule" id="MF_02130"/>
    </source>
</evidence>
<dbReference type="InterPro" id="IPR027508">
    <property type="entry name" value="DHN_aldolase_MptD"/>
</dbReference>
<dbReference type="RefSeq" id="WP_338102466.1">
    <property type="nucleotide sequence ID" value="NZ_CP131060.1"/>
</dbReference>
<dbReference type="Pfam" id="PF04038">
    <property type="entry name" value="DHNA"/>
    <property type="match status" value="1"/>
</dbReference>
<comment type="pathway">
    <text evidence="1">Cofactor biosynthesis; 5,6,7,8-tetrahydromethanopterin biosynthesis.</text>
</comment>
<dbReference type="InterPro" id="IPR036839">
    <property type="entry name" value="MptD_sf"/>
</dbReference>
<keyword evidence="4" id="KW-1185">Reference proteome</keyword>
<gene>
    <name evidence="1" type="primary">mptD</name>
    <name evidence="3" type="ORF">MsAc7_17060</name>
</gene>
<dbReference type="HAMAP" id="MF_02130">
    <property type="entry name" value="DHNA_arch"/>
    <property type="match status" value="1"/>
</dbReference>
<protein>
    <recommendedName>
        <fullName evidence="1">Dihydroneopterin aldolase</fullName>
        <shortName evidence="1">DHNA</shortName>
        <ecNumber evidence="1">4.1.2.25</ecNumber>
    </recommendedName>
    <alternativeName>
        <fullName evidence="1">7,8-dihydroneopterin aldolase</fullName>
    </alternativeName>
</protein>
<comment type="function">
    <text evidence="1">Catalyzes the conversion of 7,8-dihydroneopterin (H2Neo) to 6-hydroxymethyl-7,8-dihydropterin (6-HMD).</text>
</comment>
<evidence type="ECO:0000313" key="3">
    <source>
        <dbReference type="EMBL" id="WNY26134.1"/>
    </source>
</evidence>
<dbReference type="EMBL" id="CP131060">
    <property type="protein sequence ID" value="WNY26134.1"/>
    <property type="molecule type" value="Genomic_DNA"/>
</dbReference>
<dbReference type="GO" id="GO:0004150">
    <property type="term" value="F:dihydroneopterin aldolase activity"/>
    <property type="evidence" value="ECO:0007669"/>
    <property type="project" value="UniProtKB-UniRule"/>
</dbReference>
<comment type="similarity">
    <text evidence="1">Belongs to the archaeal dihydroneopterin aldolase family.</text>
</comment>
<organism evidence="3 4">
    <name type="scientific">Methanolapillus millepedarum</name>
    <dbReference type="NCBI Taxonomy" id="3028296"/>
    <lineage>
        <taxon>Archaea</taxon>
        <taxon>Methanobacteriati</taxon>
        <taxon>Methanobacteriota</taxon>
        <taxon>Stenosarchaea group</taxon>
        <taxon>Methanomicrobia</taxon>
        <taxon>Methanosarcinales</taxon>
        <taxon>Methanosarcinaceae</taxon>
        <taxon>Methanolapillus</taxon>
    </lineage>
</organism>
<comment type="catalytic activity">
    <reaction evidence="1">
        <text>7,8-dihydroneopterin = 6-hydroxymethyl-7,8-dihydropterin + glycolaldehyde</text>
        <dbReference type="Rhea" id="RHEA:10540"/>
        <dbReference type="ChEBI" id="CHEBI:17001"/>
        <dbReference type="ChEBI" id="CHEBI:17071"/>
        <dbReference type="ChEBI" id="CHEBI:44841"/>
        <dbReference type="EC" id="4.1.2.25"/>
    </reaction>
</comment>